<dbReference type="KEGG" id="pda:103701381"/>
<dbReference type="GeneID" id="103701381"/>
<dbReference type="AlphaFoldDB" id="A0A8B9AW68"/>
<name>A0A8B9AW68_PHODC</name>
<evidence type="ECO:0000313" key="1">
    <source>
        <dbReference type="Proteomes" id="UP000228380"/>
    </source>
</evidence>
<keyword evidence="1" id="KW-1185">Reference proteome</keyword>
<gene>
    <name evidence="2" type="primary">LOC103701381</name>
</gene>
<accession>A0A8B9AW68</accession>
<dbReference type="RefSeq" id="XP_038989837.1">
    <property type="nucleotide sequence ID" value="XM_039133909.1"/>
</dbReference>
<sequence>MAVEAWPPDPTYGFISLPLNNSNFDIQKPYDLPVSERYSFINGIHKLWVLSTDKPHSLMSHTAPRTEIRIQQKYYLHQYNTKPFQMELLYPRLANLIIFLIIFLSKGYDYSSGVWQFEGRACLCPKRNIRCVHHASFWSKSDGYNSNAESLQWCTHLVKVFIDGALKLVVNDRGGASHYFKYGVYAQNDSSYFMESQWKHIKVLKLPD</sequence>
<reference evidence="1" key="1">
    <citation type="journal article" date="2019" name="Nat. Commun.">
        <title>Genome-wide association mapping of date palm fruit traits.</title>
        <authorList>
            <person name="Hazzouri K.M."/>
            <person name="Gros-Balthazard M."/>
            <person name="Flowers J.M."/>
            <person name="Copetti D."/>
            <person name="Lemansour A."/>
            <person name="Lebrun M."/>
            <person name="Masmoudi K."/>
            <person name="Ferrand S."/>
            <person name="Dhar M.I."/>
            <person name="Fresquez Z.A."/>
            <person name="Rosas U."/>
            <person name="Zhang J."/>
            <person name="Talag J."/>
            <person name="Lee S."/>
            <person name="Kudrna D."/>
            <person name="Powell R.F."/>
            <person name="Leitch I.J."/>
            <person name="Krueger R.R."/>
            <person name="Wing R.A."/>
            <person name="Amiri K.M.A."/>
            <person name="Purugganan M.D."/>
        </authorList>
    </citation>
    <scope>NUCLEOTIDE SEQUENCE [LARGE SCALE GENOMIC DNA]</scope>
    <source>
        <strain evidence="1">cv. Khalas</strain>
    </source>
</reference>
<reference evidence="2" key="2">
    <citation type="submission" date="2025-08" db="UniProtKB">
        <authorList>
            <consortium name="RefSeq"/>
        </authorList>
    </citation>
    <scope>IDENTIFICATION</scope>
    <source>
        <tissue evidence="2">Young leaves</tissue>
    </source>
</reference>
<organism evidence="1 2">
    <name type="scientific">Phoenix dactylifera</name>
    <name type="common">Date palm</name>
    <dbReference type="NCBI Taxonomy" id="42345"/>
    <lineage>
        <taxon>Eukaryota</taxon>
        <taxon>Viridiplantae</taxon>
        <taxon>Streptophyta</taxon>
        <taxon>Embryophyta</taxon>
        <taxon>Tracheophyta</taxon>
        <taxon>Spermatophyta</taxon>
        <taxon>Magnoliopsida</taxon>
        <taxon>Liliopsida</taxon>
        <taxon>Arecaceae</taxon>
        <taxon>Coryphoideae</taxon>
        <taxon>Phoeniceae</taxon>
        <taxon>Phoenix</taxon>
    </lineage>
</organism>
<protein>
    <submittedName>
        <fullName evidence="2">Citrate-binding protein-like</fullName>
    </submittedName>
</protein>
<proteinExistence type="predicted"/>
<dbReference type="Proteomes" id="UP000228380">
    <property type="component" value="Chromosome 14"/>
</dbReference>
<dbReference type="PANTHER" id="PTHR33681">
    <property type="entry name" value="BINDING PROTEIN, PUTATIVE, EXPRESSED-RELATED"/>
    <property type="match status" value="1"/>
</dbReference>
<evidence type="ECO:0000313" key="2">
    <source>
        <dbReference type="RefSeq" id="XP_038989837.1"/>
    </source>
</evidence>
<dbReference type="OrthoDB" id="4221926at2759"/>
<dbReference type="PANTHER" id="PTHR33681:SF4">
    <property type="entry name" value="OS12G0171100 PROTEIN"/>
    <property type="match status" value="1"/>
</dbReference>